<gene>
    <name evidence="2" type="ORF">N7458_006693</name>
</gene>
<dbReference type="EMBL" id="JAPVEA010000006">
    <property type="protein sequence ID" value="KAJ5450244.1"/>
    <property type="molecule type" value="Genomic_DNA"/>
</dbReference>
<name>A0AAD6C574_9EURO</name>
<feature type="chain" id="PRO_5042115755" description="Extracellular membrane protein CFEM domain-containing protein" evidence="1">
    <location>
        <begin position="20"/>
        <end position="164"/>
    </location>
</feature>
<proteinExistence type="predicted"/>
<dbReference type="AlphaFoldDB" id="A0AAD6C574"/>
<dbReference type="GeneID" id="81600318"/>
<reference evidence="2" key="2">
    <citation type="journal article" date="2023" name="IMA Fungus">
        <title>Comparative genomic study of the Penicillium genus elucidates a diverse pangenome and 15 lateral gene transfer events.</title>
        <authorList>
            <person name="Petersen C."/>
            <person name="Sorensen T."/>
            <person name="Nielsen M.R."/>
            <person name="Sondergaard T.E."/>
            <person name="Sorensen J.L."/>
            <person name="Fitzpatrick D.A."/>
            <person name="Frisvad J.C."/>
            <person name="Nielsen K.L."/>
        </authorList>
    </citation>
    <scope>NUCLEOTIDE SEQUENCE</scope>
    <source>
        <strain evidence="2">IBT 16125</strain>
    </source>
</reference>
<organism evidence="2 3">
    <name type="scientific">Penicillium daleae</name>
    <dbReference type="NCBI Taxonomy" id="63821"/>
    <lineage>
        <taxon>Eukaryota</taxon>
        <taxon>Fungi</taxon>
        <taxon>Dikarya</taxon>
        <taxon>Ascomycota</taxon>
        <taxon>Pezizomycotina</taxon>
        <taxon>Eurotiomycetes</taxon>
        <taxon>Eurotiomycetidae</taxon>
        <taxon>Eurotiales</taxon>
        <taxon>Aspergillaceae</taxon>
        <taxon>Penicillium</taxon>
    </lineage>
</organism>
<evidence type="ECO:0000313" key="3">
    <source>
        <dbReference type="Proteomes" id="UP001213681"/>
    </source>
</evidence>
<comment type="caution">
    <text evidence="2">The sequence shown here is derived from an EMBL/GenBank/DDBJ whole genome shotgun (WGS) entry which is preliminary data.</text>
</comment>
<protein>
    <recommendedName>
        <fullName evidence="4">Extracellular membrane protein CFEM domain-containing protein</fullName>
    </recommendedName>
</protein>
<keyword evidence="1" id="KW-0732">Signal</keyword>
<feature type="signal peptide" evidence="1">
    <location>
        <begin position="1"/>
        <end position="19"/>
    </location>
</feature>
<keyword evidence="3" id="KW-1185">Reference proteome</keyword>
<dbReference type="RefSeq" id="XP_056765779.1">
    <property type="nucleotide sequence ID" value="XM_056910075.1"/>
</dbReference>
<reference evidence="2" key="1">
    <citation type="submission" date="2022-12" db="EMBL/GenBank/DDBJ databases">
        <authorList>
            <person name="Petersen C."/>
        </authorList>
    </citation>
    <scope>NUCLEOTIDE SEQUENCE</scope>
    <source>
        <strain evidence="2">IBT 16125</strain>
    </source>
</reference>
<sequence length="164" mass="17636">MRFSLLSITATFMLGLVAADSAPNSFDSWKQTIPSCAQPCFDDFYSSSVGSSCASDAASSTKLSDLQCVCNAMEANLQTGGDTALQCSSSKCGSGSNTAALQGLAREFLEFLKFPKFLEFFELRLRPKLKPNGSLNGNIYRVLVDDDGNNPCIPIDNQNLGIHK</sequence>
<accession>A0AAD6C574</accession>
<dbReference type="Proteomes" id="UP001213681">
    <property type="component" value="Unassembled WGS sequence"/>
</dbReference>
<evidence type="ECO:0000256" key="1">
    <source>
        <dbReference type="SAM" id="SignalP"/>
    </source>
</evidence>
<evidence type="ECO:0000313" key="2">
    <source>
        <dbReference type="EMBL" id="KAJ5450244.1"/>
    </source>
</evidence>
<evidence type="ECO:0008006" key="4">
    <source>
        <dbReference type="Google" id="ProtNLM"/>
    </source>
</evidence>